<dbReference type="InterPro" id="IPR036278">
    <property type="entry name" value="Sialidase_sf"/>
</dbReference>
<proteinExistence type="predicted"/>
<dbReference type="SUPFAM" id="SSF75005">
    <property type="entry name" value="Arabinanase/levansucrase/invertase"/>
    <property type="match status" value="1"/>
</dbReference>
<gene>
    <name evidence="1" type="ORF">GCM10010390_35190</name>
</gene>
<dbReference type="PANTHER" id="PTHR38792">
    <property type="entry name" value="BNR/ASP-BOX REPEAT DOMAIN PROTEIN (AFU_ORTHOLOGUE AFUA_7G06430)-RELATED"/>
    <property type="match status" value="1"/>
</dbReference>
<dbReference type="PANTHER" id="PTHR38792:SF3">
    <property type="entry name" value="BNR_ASP-BOX REPEAT DOMAIN PROTEIN (AFU_ORTHOLOGUE AFUA_7G06430)-RELATED"/>
    <property type="match status" value="1"/>
</dbReference>
<organism evidence="1 2">
    <name type="scientific">Streptomyces mordarskii</name>
    <dbReference type="NCBI Taxonomy" id="1226758"/>
    <lineage>
        <taxon>Bacteria</taxon>
        <taxon>Bacillati</taxon>
        <taxon>Actinomycetota</taxon>
        <taxon>Actinomycetes</taxon>
        <taxon>Kitasatosporales</taxon>
        <taxon>Streptomycetaceae</taxon>
        <taxon>Streptomyces</taxon>
    </lineage>
</organism>
<dbReference type="Gene3D" id="2.120.10.10">
    <property type="match status" value="1"/>
</dbReference>
<accession>A0ABN1CZ73</accession>
<dbReference type="CDD" id="cd15482">
    <property type="entry name" value="Sialidase_non-viral"/>
    <property type="match status" value="1"/>
</dbReference>
<keyword evidence="2" id="KW-1185">Reference proteome</keyword>
<dbReference type="SUPFAM" id="SSF50939">
    <property type="entry name" value="Sialidases"/>
    <property type="match status" value="1"/>
</dbReference>
<protein>
    <submittedName>
        <fullName evidence="1">Sialidase family protein</fullName>
    </submittedName>
</protein>
<dbReference type="EMBL" id="BAAABZ010000025">
    <property type="protein sequence ID" value="GAA0529987.1"/>
    <property type="molecule type" value="Genomic_DNA"/>
</dbReference>
<comment type="caution">
    <text evidence="1">The sequence shown here is derived from an EMBL/GenBank/DDBJ whole genome shotgun (WGS) entry which is preliminary data.</text>
</comment>
<reference evidence="1 2" key="1">
    <citation type="journal article" date="2019" name="Int. J. Syst. Evol. Microbiol.">
        <title>The Global Catalogue of Microorganisms (GCM) 10K type strain sequencing project: providing services to taxonomists for standard genome sequencing and annotation.</title>
        <authorList>
            <consortium name="The Broad Institute Genomics Platform"/>
            <consortium name="The Broad Institute Genome Sequencing Center for Infectious Disease"/>
            <person name="Wu L."/>
            <person name="Ma J."/>
        </authorList>
    </citation>
    <scope>NUCLEOTIDE SEQUENCE [LARGE SCALE GENOMIC DNA]</scope>
    <source>
        <strain evidence="1 2">JCM 5052</strain>
    </source>
</reference>
<sequence>MEILFNVAPRAARAALPPTTTPPEGACMTTPYRRHFLPALLTLLTVLGSLLTVQAPPAAAASGTLLRDGTGLYPRALRLAHNGAANGRVLASVVTFRGSDGIGAIYESTDDGATFRQVGEVADPEASGGQGECCATLYELPQAVGGMPAGTLLWSASIGQDEPDRRMAIRVFRSNDQGRTWSYLSTVATAPSTKGLWEPEFSIDSSGRLVAHYSDETDPAHSQKLIAARSADGITWEGHHATVASNLASDRPGMPIVRKLPGGQYFMAYEICAAQGQYSCVVHYRTSQDGWNWGDPAHLGYRPETADGKYFTHTPNLAWAPEAGNPRGKLFLIGQVLNNADGSTAAGSGATVWTNSNGGTGAWRSIPAPVRVDSKVVDWCPNYSSALLPSADGSRLLEIATDYVGTVCKPYFATGRAGRGSVR</sequence>
<dbReference type="InterPro" id="IPR023296">
    <property type="entry name" value="Glyco_hydro_beta-prop_sf"/>
</dbReference>
<name>A0ABN1CZ73_9ACTN</name>
<dbReference type="Proteomes" id="UP001501576">
    <property type="component" value="Unassembled WGS sequence"/>
</dbReference>
<evidence type="ECO:0000313" key="1">
    <source>
        <dbReference type="EMBL" id="GAA0529987.1"/>
    </source>
</evidence>
<evidence type="ECO:0000313" key="2">
    <source>
        <dbReference type="Proteomes" id="UP001501576"/>
    </source>
</evidence>